<evidence type="ECO:0000256" key="1">
    <source>
        <dbReference type="SAM" id="Phobius"/>
    </source>
</evidence>
<evidence type="ECO:0000313" key="2">
    <source>
        <dbReference type="EMBL" id="KZT61831.1"/>
    </source>
</evidence>
<dbReference type="InParanoid" id="A0A165JH39"/>
<reference evidence="2 3" key="1">
    <citation type="journal article" date="2016" name="Mol. Biol. Evol.">
        <title>Comparative Genomics of Early-Diverging Mushroom-Forming Fungi Provides Insights into the Origins of Lignocellulose Decay Capabilities.</title>
        <authorList>
            <person name="Nagy L.G."/>
            <person name="Riley R."/>
            <person name="Tritt A."/>
            <person name="Adam C."/>
            <person name="Daum C."/>
            <person name="Floudas D."/>
            <person name="Sun H."/>
            <person name="Yadav J.S."/>
            <person name="Pangilinan J."/>
            <person name="Larsson K.H."/>
            <person name="Matsuura K."/>
            <person name="Barry K."/>
            <person name="Labutti K."/>
            <person name="Kuo R."/>
            <person name="Ohm R.A."/>
            <person name="Bhattacharya S.S."/>
            <person name="Shirouzu T."/>
            <person name="Yoshinaga Y."/>
            <person name="Martin F.M."/>
            <person name="Grigoriev I.V."/>
            <person name="Hibbett D.S."/>
        </authorList>
    </citation>
    <scope>NUCLEOTIDE SEQUENCE [LARGE SCALE GENOMIC DNA]</scope>
    <source>
        <strain evidence="2 3">HHB12733</strain>
    </source>
</reference>
<protein>
    <submittedName>
        <fullName evidence="2">Uncharacterized protein</fullName>
    </submittedName>
</protein>
<keyword evidence="1" id="KW-0812">Transmembrane</keyword>
<keyword evidence="1" id="KW-0472">Membrane</keyword>
<accession>A0A165JH39</accession>
<feature type="transmembrane region" description="Helical" evidence="1">
    <location>
        <begin position="20"/>
        <end position="42"/>
    </location>
</feature>
<keyword evidence="1" id="KW-1133">Transmembrane helix</keyword>
<organism evidence="2 3">
    <name type="scientific">Calocera cornea HHB12733</name>
    <dbReference type="NCBI Taxonomy" id="1353952"/>
    <lineage>
        <taxon>Eukaryota</taxon>
        <taxon>Fungi</taxon>
        <taxon>Dikarya</taxon>
        <taxon>Basidiomycota</taxon>
        <taxon>Agaricomycotina</taxon>
        <taxon>Dacrymycetes</taxon>
        <taxon>Dacrymycetales</taxon>
        <taxon>Dacrymycetaceae</taxon>
        <taxon>Calocera</taxon>
    </lineage>
</organism>
<evidence type="ECO:0000313" key="3">
    <source>
        <dbReference type="Proteomes" id="UP000076842"/>
    </source>
</evidence>
<gene>
    <name evidence="2" type="ORF">CALCODRAFT_327780</name>
</gene>
<dbReference type="EMBL" id="KV423920">
    <property type="protein sequence ID" value="KZT61831.1"/>
    <property type="molecule type" value="Genomic_DNA"/>
</dbReference>
<name>A0A165JH39_9BASI</name>
<dbReference type="Proteomes" id="UP000076842">
    <property type="component" value="Unassembled WGS sequence"/>
</dbReference>
<keyword evidence="3" id="KW-1185">Reference proteome</keyword>
<sequence>MSRTRTRTRSSPYCDGRPAVAVLAVFSSPSSLLFSFLFFSFVSCLVLSCLVDTTPSLFLLNCLCSLGASVDVNASHDCPKHGGRGTVDGERIAAAHGPCCGAFHISQHTAHHAWTAH</sequence>
<proteinExistence type="predicted"/>
<dbReference type="AlphaFoldDB" id="A0A165JH39"/>